<dbReference type="Proteomes" id="UP000472580">
    <property type="component" value="Unassembled WGS sequence"/>
</dbReference>
<evidence type="ECO:0000313" key="2">
    <source>
        <dbReference type="Proteomes" id="UP000472580"/>
    </source>
</evidence>
<organism evidence="1 2">
    <name type="scientific">Parasutterella muris</name>
    <dbReference type="NCBI Taxonomy" id="2565572"/>
    <lineage>
        <taxon>Bacteria</taxon>
        <taxon>Pseudomonadati</taxon>
        <taxon>Pseudomonadota</taxon>
        <taxon>Betaproteobacteria</taxon>
        <taxon>Burkholderiales</taxon>
        <taxon>Sutterellaceae</taxon>
        <taxon>Parasutterella</taxon>
    </lineage>
</organism>
<name>A0A6L6YPK0_9BURK</name>
<evidence type="ECO:0000313" key="1">
    <source>
        <dbReference type="EMBL" id="MVX57511.1"/>
    </source>
</evidence>
<sequence>MYADIQDFILLREEEGVMDYRCEDIYRYAGPRALIASALVFRLMKEAISDLCPNEVPMRKEFQIVSGHFGPGVRDGFEYLTRASSDGRYIIDDSDAPQEAPHSAAGGSLFFKISYKKNTFLYSISPEIMGKEWFSQVKEHQEGSVSEEAHANYLTYKKKVAADILLRPNIFNIRTAI</sequence>
<proteinExistence type="predicted"/>
<accession>A0A6L6YPK0</accession>
<reference evidence="1 2" key="1">
    <citation type="submission" date="2019-12" db="EMBL/GenBank/DDBJ databases">
        <title>Microbes associate with the intestines of laboratory mice.</title>
        <authorList>
            <person name="Navarre W."/>
            <person name="Wong E."/>
        </authorList>
    </citation>
    <scope>NUCLEOTIDE SEQUENCE [LARGE SCALE GENOMIC DNA]</scope>
    <source>
        <strain evidence="1 2">NM82_D38</strain>
    </source>
</reference>
<comment type="caution">
    <text evidence="1">The sequence shown here is derived from an EMBL/GenBank/DDBJ whole genome shotgun (WGS) entry which is preliminary data.</text>
</comment>
<protein>
    <recommendedName>
        <fullName evidence="3">Formylmethanofuran dehydrogenase subunit E domain-containing protein</fullName>
    </recommendedName>
</protein>
<dbReference type="OrthoDB" id="8654762at2"/>
<gene>
    <name evidence="1" type="ORF">E5987_09925</name>
</gene>
<dbReference type="EMBL" id="WSRP01000033">
    <property type="protein sequence ID" value="MVX57511.1"/>
    <property type="molecule type" value="Genomic_DNA"/>
</dbReference>
<dbReference type="RefSeq" id="WP_160335931.1">
    <property type="nucleotide sequence ID" value="NZ_CALPCR010000019.1"/>
</dbReference>
<evidence type="ECO:0008006" key="3">
    <source>
        <dbReference type="Google" id="ProtNLM"/>
    </source>
</evidence>
<keyword evidence="2" id="KW-1185">Reference proteome</keyword>
<dbReference type="AlphaFoldDB" id="A0A6L6YPK0"/>